<dbReference type="AlphaFoldDB" id="T1F3X5"/>
<reference evidence="3" key="3">
    <citation type="submission" date="2015-06" db="UniProtKB">
        <authorList>
            <consortium name="EnsemblMetazoa"/>
        </authorList>
    </citation>
    <scope>IDENTIFICATION</scope>
</reference>
<keyword evidence="4" id="KW-1185">Reference proteome</keyword>
<dbReference type="PANTHER" id="PTHR47055">
    <property type="entry name" value="DDE_TNP_1_7 DOMAIN-CONTAINING PROTEIN"/>
    <property type="match status" value="1"/>
</dbReference>
<gene>
    <name evidence="3" type="primary">20203524</name>
    <name evidence="2" type="ORF">HELRODRAFT_171198</name>
</gene>
<dbReference type="OrthoDB" id="8197645at2759"/>
<evidence type="ECO:0000313" key="3">
    <source>
        <dbReference type="EnsemblMetazoa" id="HelroP171198"/>
    </source>
</evidence>
<dbReference type="EnsemblMetazoa" id="HelroT171198">
    <property type="protein sequence ID" value="HelroP171198"/>
    <property type="gene ID" value="HelroG171198"/>
</dbReference>
<accession>T1F3X5</accession>
<dbReference type="KEGG" id="hro:HELRODRAFT_171198"/>
<reference evidence="2 4" key="2">
    <citation type="journal article" date="2013" name="Nature">
        <title>Insights into bilaterian evolution from three spiralian genomes.</title>
        <authorList>
            <person name="Simakov O."/>
            <person name="Marletaz F."/>
            <person name="Cho S.J."/>
            <person name="Edsinger-Gonzales E."/>
            <person name="Havlak P."/>
            <person name="Hellsten U."/>
            <person name="Kuo D.H."/>
            <person name="Larsson T."/>
            <person name="Lv J."/>
            <person name="Arendt D."/>
            <person name="Savage R."/>
            <person name="Osoegawa K."/>
            <person name="de Jong P."/>
            <person name="Grimwood J."/>
            <person name="Chapman J.A."/>
            <person name="Shapiro H."/>
            <person name="Aerts A."/>
            <person name="Otillar R.P."/>
            <person name="Terry A.Y."/>
            <person name="Boore J.L."/>
            <person name="Grigoriev I.V."/>
            <person name="Lindberg D.R."/>
            <person name="Seaver E.C."/>
            <person name="Weisblat D.A."/>
            <person name="Putnam N.H."/>
            <person name="Rokhsar D.S."/>
        </authorList>
    </citation>
    <scope>NUCLEOTIDE SEQUENCE</scope>
</reference>
<dbReference type="Proteomes" id="UP000015101">
    <property type="component" value="Unassembled WGS sequence"/>
</dbReference>
<dbReference type="HOGENOM" id="CLU_1195975_0_0_1"/>
<dbReference type="EMBL" id="AMQM01003822">
    <property type="status" value="NOT_ANNOTATED_CDS"/>
    <property type="molecule type" value="Genomic_DNA"/>
</dbReference>
<feature type="region of interest" description="Disordered" evidence="1">
    <location>
        <begin position="1"/>
        <end position="41"/>
    </location>
</feature>
<dbReference type="PANTHER" id="PTHR47055:SF3">
    <property type="entry name" value="PHORBOL-ESTER_DAG-TYPE DOMAIN-CONTAINING PROTEIN"/>
    <property type="match status" value="1"/>
</dbReference>
<dbReference type="GeneID" id="20203524"/>
<dbReference type="EMBL" id="KB096325">
    <property type="protein sequence ID" value="ESO05558.1"/>
    <property type="molecule type" value="Genomic_DNA"/>
</dbReference>
<protein>
    <recommendedName>
        <fullName evidence="5">PiggyBac transposable element-derived protein domain-containing protein</fullName>
    </recommendedName>
</protein>
<evidence type="ECO:0008006" key="5">
    <source>
        <dbReference type="Google" id="ProtNLM"/>
    </source>
</evidence>
<dbReference type="GO" id="GO:0043565">
    <property type="term" value="F:sequence-specific DNA binding"/>
    <property type="evidence" value="ECO:0000318"/>
    <property type="project" value="GO_Central"/>
</dbReference>
<sequence length="232" mass="25771">MLEDSDFQTADIVILPPEDATKSDQDSGPEDDDGVIGNLSGNQLRAEAEAVLTVAGFHKQQLETALLADDNVDSNDDLPLIEVYGKKVDKDEINVSRSKRRRHSATSTHNSSACATTPLQQSSKKRTAPPPPRQWVKCDLKQSENTWNSTPTPINDHTPASLFELFYDDVVIDHITKMSNLYALQNLKHIEPQITLDVQFVVMLLAAVQSKMVLDLMVDTLMVVRKDVFSVV</sequence>
<evidence type="ECO:0000313" key="4">
    <source>
        <dbReference type="Proteomes" id="UP000015101"/>
    </source>
</evidence>
<proteinExistence type="predicted"/>
<dbReference type="InterPro" id="IPR052638">
    <property type="entry name" value="PiggyBac_TE-derived"/>
</dbReference>
<reference evidence="4" key="1">
    <citation type="submission" date="2012-12" db="EMBL/GenBank/DDBJ databases">
        <authorList>
            <person name="Hellsten U."/>
            <person name="Grimwood J."/>
            <person name="Chapman J.A."/>
            <person name="Shapiro H."/>
            <person name="Aerts A."/>
            <person name="Otillar R.P."/>
            <person name="Terry A.Y."/>
            <person name="Boore J.L."/>
            <person name="Simakov O."/>
            <person name="Marletaz F."/>
            <person name="Cho S.-J."/>
            <person name="Edsinger-Gonzales E."/>
            <person name="Havlak P."/>
            <person name="Kuo D.-H."/>
            <person name="Larsson T."/>
            <person name="Lv J."/>
            <person name="Arendt D."/>
            <person name="Savage R."/>
            <person name="Osoegawa K."/>
            <person name="de Jong P."/>
            <person name="Lindberg D.R."/>
            <person name="Seaver E.C."/>
            <person name="Weisblat D.A."/>
            <person name="Putnam N.H."/>
            <person name="Grigoriev I.V."/>
            <person name="Rokhsar D.S."/>
        </authorList>
    </citation>
    <scope>NUCLEOTIDE SEQUENCE</scope>
</reference>
<evidence type="ECO:0000313" key="2">
    <source>
        <dbReference type="EMBL" id="ESO05558.1"/>
    </source>
</evidence>
<organism evidence="3 4">
    <name type="scientific">Helobdella robusta</name>
    <name type="common">Californian leech</name>
    <dbReference type="NCBI Taxonomy" id="6412"/>
    <lineage>
        <taxon>Eukaryota</taxon>
        <taxon>Metazoa</taxon>
        <taxon>Spiralia</taxon>
        <taxon>Lophotrochozoa</taxon>
        <taxon>Annelida</taxon>
        <taxon>Clitellata</taxon>
        <taxon>Hirudinea</taxon>
        <taxon>Rhynchobdellida</taxon>
        <taxon>Glossiphoniidae</taxon>
        <taxon>Helobdella</taxon>
    </lineage>
</organism>
<dbReference type="CTD" id="20203524"/>
<evidence type="ECO:0000256" key="1">
    <source>
        <dbReference type="SAM" id="MobiDB-lite"/>
    </source>
</evidence>
<dbReference type="RefSeq" id="XP_009016191.1">
    <property type="nucleotide sequence ID" value="XM_009017943.1"/>
</dbReference>
<feature type="compositionally biased region" description="Polar residues" evidence="1">
    <location>
        <begin position="105"/>
        <end position="122"/>
    </location>
</feature>
<feature type="region of interest" description="Disordered" evidence="1">
    <location>
        <begin position="92"/>
        <end position="133"/>
    </location>
</feature>
<name>T1F3X5_HELRO</name>
<dbReference type="InParanoid" id="T1F3X5"/>